<feature type="transmembrane region" description="Helical" evidence="1">
    <location>
        <begin position="84"/>
        <end position="104"/>
    </location>
</feature>
<proteinExistence type="predicted"/>
<protein>
    <submittedName>
        <fullName evidence="2">Uncharacterized protein</fullName>
    </submittedName>
</protein>
<sequence length="211" mass="22604">MTAEHTPPPSWADFAVRSAIYAGVAGLAVWWHPMLGLVVGLFVAIDLIHHAADTARRRAGYRPIPRHPSMPGAPKEPLKRTARALVIIFGLTWLLTAVIGKALLGTVWSAALIQALVFAGGLTALSALLFPLAAMALLWVMSVTLGLLLSLADLLALVISTPETRKSWHRTVDATDHRLADLILGQPAMIPLRADMAERAVEDHKDAKGAA</sequence>
<evidence type="ECO:0000256" key="1">
    <source>
        <dbReference type="SAM" id="Phobius"/>
    </source>
</evidence>
<keyword evidence="3" id="KW-1185">Reference proteome</keyword>
<dbReference type="RefSeq" id="WP_157708679.1">
    <property type="nucleotide sequence ID" value="NZ_CP034348.1"/>
</dbReference>
<evidence type="ECO:0000313" key="2">
    <source>
        <dbReference type="EMBL" id="QGX99997.1"/>
    </source>
</evidence>
<dbReference type="AlphaFoldDB" id="A0A6I6IX49"/>
<dbReference type="Proteomes" id="UP000428330">
    <property type="component" value="Chromosome"/>
</dbReference>
<gene>
    <name evidence="2" type="ORF">EI983_17665</name>
</gene>
<evidence type="ECO:0000313" key="3">
    <source>
        <dbReference type="Proteomes" id="UP000428330"/>
    </source>
</evidence>
<reference evidence="3" key="1">
    <citation type="submission" date="2018-12" db="EMBL/GenBank/DDBJ databases">
        <title>Complete genome sequence of Roseovarius sp. MME-070.</title>
        <authorList>
            <person name="Nam Y.-D."/>
            <person name="Kang J."/>
            <person name="Chung W.-H."/>
            <person name="Park Y.S."/>
        </authorList>
    </citation>
    <scope>NUCLEOTIDE SEQUENCE [LARGE SCALE GENOMIC DNA]</scope>
    <source>
        <strain evidence="3">MME-070</strain>
    </source>
</reference>
<feature type="transmembrane region" description="Helical" evidence="1">
    <location>
        <begin position="20"/>
        <end position="48"/>
    </location>
</feature>
<feature type="transmembrane region" description="Helical" evidence="1">
    <location>
        <begin position="137"/>
        <end position="159"/>
    </location>
</feature>
<dbReference type="EMBL" id="CP034348">
    <property type="protein sequence ID" value="QGX99997.1"/>
    <property type="molecule type" value="Genomic_DNA"/>
</dbReference>
<accession>A0A6I6IX49</accession>
<keyword evidence="1" id="KW-0472">Membrane</keyword>
<feature type="transmembrane region" description="Helical" evidence="1">
    <location>
        <begin position="110"/>
        <end position="130"/>
    </location>
</feature>
<dbReference type="KEGG" id="rom:EI983_17665"/>
<name>A0A6I6IX49_9RHOB</name>
<organism evidence="2 3">
    <name type="scientific">Roseovarius faecimaris</name>
    <dbReference type="NCBI Taxonomy" id="2494550"/>
    <lineage>
        <taxon>Bacteria</taxon>
        <taxon>Pseudomonadati</taxon>
        <taxon>Pseudomonadota</taxon>
        <taxon>Alphaproteobacteria</taxon>
        <taxon>Rhodobacterales</taxon>
        <taxon>Roseobacteraceae</taxon>
        <taxon>Roseovarius</taxon>
    </lineage>
</organism>
<keyword evidence="1" id="KW-1133">Transmembrane helix</keyword>
<keyword evidence="1" id="KW-0812">Transmembrane</keyword>